<dbReference type="PANTHER" id="PTHR45685">
    <property type="entry name" value="HELICASE SRCAP-RELATED"/>
    <property type="match status" value="1"/>
</dbReference>
<evidence type="ECO:0000256" key="10">
    <source>
        <dbReference type="SAM" id="MobiDB-lite"/>
    </source>
</evidence>
<feature type="compositionally biased region" description="Basic and acidic residues" evidence="10">
    <location>
        <begin position="1302"/>
        <end position="1326"/>
    </location>
</feature>
<dbReference type="SMART" id="SM00573">
    <property type="entry name" value="HSA"/>
    <property type="match status" value="1"/>
</dbReference>
<comment type="subcellular location">
    <subcellularLocation>
        <location evidence="1">Nucleus</location>
    </subcellularLocation>
</comment>
<dbReference type="InterPro" id="IPR027417">
    <property type="entry name" value="P-loop_NTPase"/>
</dbReference>
<keyword evidence="4" id="KW-0347">Helicase</keyword>
<feature type="region of interest" description="Disordered" evidence="10">
    <location>
        <begin position="314"/>
        <end position="397"/>
    </location>
</feature>
<gene>
    <name evidence="14" type="primary">gb09420</name>
    <name evidence="14" type="ORF">PR202_gb09420</name>
</gene>
<feature type="coiled-coil region" evidence="9">
    <location>
        <begin position="1405"/>
        <end position="1432"/>
    </location>
</feature>
<keyword evidence="8" id="KW-0539">Nucleus</keyword>
<feature type="domain" description="Myb-like" evidence="11">
    <location>
        <begin position="1663"/>
        <end position="1717"/>
    </location>
</feature>
<keyword evidence="3" id="KW-0378">Hydrolase</keyword>
<dbReference type="CDD" id="cd18793">
    <property type="entry name" value="SF2_C_SNF"/>
    <property type="match status" value="1"/>
</dbReference>
<accession>A0AAV5EEW1</accession>
<feature type="coiled-coil region" evidence="9">
    <location>
        <begin position="209"/>
        <end position="236"/>
    </location>
</feature>
<protein>
    <recommendedName>
        <fullName evidence="16">Protein PHOTOPERIOD-INDEPENDENT EARLY FLOWERING 1</fullName>
    </recommendedName>
</protein>
<dbReference type="Pfam" id="PF07529">
    <property type="entry name" value="HSA"/>
    <property type="match status" value="1"/>
</dbReference>
<feature type="domain" description="Helicase ATP-binding" evidence="12">
    <location>
        <begin position="585"/>
        <end position="750"/>
    </location>
</feature>
<dbReference type="Gene3D" id="3.40.50.300">
    <property type="entry name" value="P-loop containing nucleotide triphosphate hydrolases"/>
    <property type="match status" value="2"/>
</dbReference>
<dbReference type="GO" id="GO:0000812">
    <property type="term" value="C:Swr1 complex"/>
    <property type="evidence" value="ECO:0007669"/>
    <property type="project" value="TreeGrafter"/>
</dbReference>
<keyword evidence="7" id="KW-0238">DNA-binding</keyword>
<evidence type="ECO:0000256" key="8">
    <source>
        <dbReference type="ARBA" id="ARBA00023242"/>
    </source>
</evidence>
<keyword evidence="2" id="KW-0547">Nucleotide-binding</keyword>
<feature type="compositionally biased region" description="Polar residues" evidence="10">
    <location>
        <begin position="19"/>
        <end position="32"/>
    </location>
</feature>
<dbReference type="Pfam" id="PF00176">
    <property type="entry name" value="SNF2-rel_dom"/>
    <property type="match status" value="1"/>
</dbReference>
<evidence type="ECO:0000256" key="6">
    <source>
        <dbReference type="ARBA" id="ARBA00022853"/>
    </source>
</evidence>
<dbReference type="InterPro" id="IPR049730">
    <property type="entry name" value="SNF2/RAD54-like_C"/>
</dbReference>
<keyword evidence="5" id="KW-0067">ATP-binding</keyword>
<feature type="region of interest" description="Disordered" evidence="10">
    <location>
        <begin position="1934"/>
        <end position="1972"/>
    </location>
</feature>
<evidence type="ECO:0000313" key="14">
    <source>
        <dbReference type="EMBL" id="GJN21898.1"/>
    </source>
</evidence>
<feature type="region of interest" description="Disordered" evidence="10">
    <location>
        <begin position="1493"/>
        <end position="1519"/>
    </location>
</feature>
<dbReference type="GO" id="GO:0042393">
    <property type="term" value="F:histone binding"/>
    <property type="evidence" value="ECO:0007669"/>
    <property type="project" value="TreeGrafter"/>
</dbReference>
<feature type="region of interest" description="Disordered" evidence="10">
    <location>
        <begin position="1541"/>
        <end position="1587"/>
    </location>
</feature>
<keyword evidence="15" id="KW-1185">Reference proteome</keyword>
<dbReference type="InterPro" id="IPR014012">
    <property type="entry name" value="HSA_dom"/>
</dbReference>
<feature type="compositionally biased region" description="Basic residues" evidence="10">
    <location>
        <begin position="1503"/>
        <end position="1519"/>
    </location>
</feature>
<feature type="compositionally biased region" description="Polar residues" evidence="10">
    <location>
        <begin position="323"/>
        <end position="333"/>
    </location>
</feature>
<feature type="compositionally biased region" description="Polar residues" evidence="10">
    <location>
        <begin position="1229"/>
        <end position="1245"/>
    </location>
</feature>
<dbReference type="PROSITE" id="PS51192">
    <property type="entry name" value="HELICASE_ATP_BIND_1"/>
    <property type="match status" value="1"/>
</dbReference>
<reference evidence="14" key="2">
    <citation type="submission" date="2021-12" db="EMBL/GenBank/DDBJ databases">
        <title>Resequencing data analysis of finger millet.</title>
        <authorList>
            <person name="Hatakeyama M."/>
            <person name="Aluri S."/>
            <person name="Balachadran M.T."/>
            <person name="Sivarajan S.R."/>
            <person name="Poveda L."/>
            <person name="Shimizu-Inatsugi R."/>
            <person name="Schlapbach R."/>
            <person name="Sreeman S.M."/>
            <person name="Shimizu K.K."/>
        </authorList>
    </citation>
    <scope>NUCLEOTIDE SEQUENCE</scope>
</reference>
<dbReference type="Gene3D" id="3.40.50.10810">
    <property type="entry name" value="Tandem AAA-ATPase domain"/>
    <property type="match status" value="1"/>
</dbReference>
<sequence length="2049" mass="232890">MRPATLPPTPVRPVASLRRPTTSQLRLASSSPFPIRPKGLNPSFSLPGLRPPALLAPGGRRRQRNAPVVGVSGPRLRGHQPRRGPTTREATPGISRPLPSARLYVWHRLRTALTSAAVPLPLFDLGAPRSCPATAGTYLVALSLLFALEAPREPRRPKVHWDHVLAEMVWLSKEFDSERKWKLSMAKRIAQRANKSIVDQATKDERKQKVVYKNQLELEERKKKTLDKQLDFLLGQTERYSTMLAENLVDYSQKLESKDLQTNQSSHPEEDDELTIDEDEALITEAERSEELAALQAEADLPLDDILKMYKRETKVSRESSSDSKGINSNLDSKNLIVDASNQANGCDHKPSDLSSDEGNSSEEGDDYHSYAEFVKKNHEDEDYVAADEGKDDEATLSEEEELAKKEEPDHLDEVKLLQKESDIPLEELLARYQKDGFTDHGTTESDDSTHLVEKVNTDMPMDGQSANILKVNTDTYEHHQSTDVLENEHHVSDKALEPETASELCVLEYEHNVKEDSAEANKLIDEVVNEDSKSDDVIADAAAAARSAQPTGNTFLTTKVRTTFPFLLKHSLREYQHIGLDWLVAMYEKRLNGILADEMGLGKTIMTISLLAHLACEKGIWGPHLIVVPTSVMLNWETEFLKWCPAFKILTYFGSAKERKQKRQGWMKPNYFHVCITTYRLVIQDSKVFKRKKWKYLILDEAHLIKNWKSQRWQTLLNFNSKRRILLTGTPLQNDLMELWSLMHFLMPHVFQSHQEFKDWFCNPISGMVEGQDKVNKEVIDRLHNVLRPFILRRLKRDVEKQLPKKHEHVIYCRLSRRQRNLYEDFIASSETQATLASGNYFGMISIIMQLRKVCNHPDLFEGRPIVSSFDMAGINLQLSYSVCMLLDKSPFSKVNLSDLNFVFTQNEFSMTSWEVDEVIAAFPPSVISGSSEISRCNKDRQGSNVTNIFEDIQKALQEERIKESRERAASIAWWNRVRCQKRPVYGTNMREVLTIKRPVHDVLEKRNNPLCHMDYSSSLADLVLPAVKRFQKMLDVVESFTFAIPAARAPTPVCWCSKGKSPVLVDPAYREKCMNEFSPILSPIRPAIVRRQVYFPDRRLIQFDCCGKLQELAILLRRLKSEGHRALIFTQMTKMLDVLILSSSTTVTGILQWTKQAQDRCHRIGQTREVHIYRLISESTIEENILKKANQKRALDDLVIQRGSYNTEFFKKLDPMEFFSGHTSVNAEDQQKDCSTSVGSSSEPGLALSNADVEAAIRQAEDEADYMALKKLEQEEAVDNQEFSEEVAGRPDDDEFVNEEDLKPDEHINEEHKYNSSDVDKEKNAPLPINQLDEDKALTLAGGDEDIDMLADVKQMAAAAAAAGHASSSFENQLRPIDRYAIRFMELWDPVINKAAVTHQVNVEEEEWELDRIEKLKEDLEAEIDEDQEPLSYESSTCSFFLGYTDVVSTAAWDVDFATTAYRQHVEALTQKQLLEEQERQAREAAMEMELQEKNDNMSSQRKKSKKNKKKTGKFKSLKKVRLSSEAEVILEETSVDTMSIDDNAPSPELISDESPCHHSNKRKKVSTSEEGNSNSRNLKKLKKAPKTNCFPETLSPKHFLDGRQLKFRDELNDSDPKSAIKSKSDGKISIPYMPVKRVIVIKPERLKKKGIWSRDCAPDPWTSEEDAVLCATVHEYGPLWELASDFLHSLSGGSFYRGRYRHPVHCCERYRELFCKHAMSAADNSNSEKVSSGTGKAILKVSEDQAQMLVNVTSEVPNNELLLQKHFMAVLSSVWRLKCQRNARHISTYSSAFRMCSAKKTSASENWSMTNFRPSINLVSKAIADAQVQCTPMLIPPTTRNHEKHHNYLELELNFLADRHSYDKDFPSVVNVSILEPEPFKQPLDTVDQSLLSGLSCRQAENRLRMASEACFEGEGSHWASSAFHIHDAARQKSGPKSIGKHKAASESGRPPKSKIQKITEPHQERPTGMNNFLRMPGQLIPTTAEFHISESLSEFGISDSEFTHSEYLSEEASHLEFLPYQDEPDFLLGVEELEPLSDFTDIGCL</sequence>
<feature type="region of interest" description="Disordered" evidence="10">
    <location>
        <begin position="1229"/>
        <end position="1248"/>
    </location>
</feature>
<evidence type="ECO:0000259" key="12">
    <source>
        <dbReference type="PROSITE" id="PS51192"/>
    </source>
</evidence>
<evidence type="ECO:0000259" key="11">
    <source>
        <dbReference type="PROSITE" id="PS50090"/>
    </source>
</evidence>
<dbReference type="InterPro" id="IPR000330">
    <property type="entry name" value="SNF2_N"/>
</dbReference>
<feature type="compositionally biased region" description="Acidic residues" evidence="10">
    <location>
        <begin position="381"/>
        <end position="397"/>
    </location>
</feature>
<keyword evidence="9" id="KW-0175">Coiled coil</keyword>
<reference evidence="14" key="1">
    <citation type="journal article" date="2018" name="DNA Res.">
        <title>Multiple hybrid de novo genome assembly of finger millet, an orphan allotetraploid crop.</title>
        <authorList>
            <person name="Hatakeyama M."/>
            <person name="Aluri S."/>
            <person name="Balachadran M.T."/>
            <person name="Sivarajan S.R."/>
            <person name="Patrignani A."/>
            <person name="Gruter S."/>
            <person name="Poveda L."/>
            <person name="Shimizu-Inatsugi R."/>
            <person name="Baeten J."/>
            <person name="Francoijs K.J."/>
            <person name="Nataraja K.N."/>
            <person name="Reddy Y.A.N."/>
            <person name="Phadnis S."/>
            <person name="Ravikumar R.L."/>
            <person name="Schlapbach R."/>
            <person name="Sreeman S.M."/>
            <person name="Shimizu K.K."/>
        </authorList>
    </citation>
    <scope>NUCLEOTIDE SEQUENCE</scope>
</reference>
<dbReference type="InterPro" id="IPR050520">
    <property type="entry name" value="INO80/SWR1_helicase"/>
</dbReference>
<evidence type="ECO:0008006" key="16">
    <source>
        <dbReference type="Google" id="ProtNLM"/>
    </source>
</evidence>
<dbReference type="InterPro" id="IPR014001">
    <property type="entry name" value="Helicase_ATP-bd"/>
</dbReference>
<evidence type="ECO:0000256" key="3">
    <source>
        <dbReference type="ARBA" id="ARBA00022801"/>
    </source>
</evidence>
<feature type="compositionally biased region" description="Basic and acidic residues" evidence="10">
    <location>
        <begin position="367"/>
        <end position="380"/>
    </location>
</feature>
<dbReference type="FunFam" id="1.20.120.850:FF:000006">
    <property type="entry name" value="Protein PHOTOPERIOD-INDEPENDENT EARLY FLOWERING 1"/>
    <property type="match status" value="1"/>
</dbReference>
<feature type="region of interest" description="Disordered" evidence="10">
    <location>
        <begin position="1277"/>
        <end position="1327"/>
    </location>
</feature>
<comment type="caution">
    <text evidence="14">The sequence shown here is derived from an EMBL/GenBank/DDBJ whole genome shotgun (WGS) entry which is preliminary data.</text>
</comment>
<dbReference type="CDD" id="cd18003">
    <property type="entry name" value="DEXQc_SRCAP"/>
    <property type="match status" value="1"/>
</dbReference>
<dbReference type="InterPro" id="IPR001005">
    <property type="entry name" value="SANT/Myb"/>
</dbReference>
<dbReference type="GO" id="GO:0004386">
    <property type="term" value="F:helicase activity"/>
    <property type="evidence" value="ECO:0007669"/>
    <property type="project" value="UniProtKB-KW"/>
</dbReference>
<feature type="compositionally biased region" description="Pro residues" evidence="10">
    <location>
        <begin position="1"/>
        <end position="11"/>
    </location>
</feature>
<dbReference type="Proteomes" id="UP001054889">
    <property type="component" value="Unassembled WGS sequence"/>
</dbReference>
<evidence type="ECO:0000256" key="2">
    <source>
        <dbReference type="ARBA" id="ARBA00022741"/>
    </source>
</evidence>
<dbReference type="PROSITE" id="PS50090">
    <property type="entry name" value="MYB_LIKE"/>
    <property type="match status" value="1"/>
</dbReference>
<evidence type="ECO:0000256" key="5">
    <source>
        <dbReference type="ARBA" id="ARBA00022840"/>
    </source>
</evidence>
<feature type="region of interest" description="Disordered" evidence="10">
    <location>
        <begin position="1"/>
        <end position="94"/>
    </location>
</feature>
<dbReference type="Gene3D" id="1.10.10.60">
    <property type="entry name" value="Homeodomain-like"/>
    <property type="match status" value="1"/>
</dbReference>
<dbReference type="SMART" id="SM00487">
    <property type="entry name" value="DEXDc"/>
    <property type="match status" value="1"/>
</dbReference>
<dbReference type="Gene3D" id="1.20.120.850">
    <property type="entry name" value="SWI2/SNF2 ATPases, N-terminal domain"/>
    <property type="match status" value="1"/>
</dbReference>
<evidence type="ECO:0000259" key="13">
    <source>
        <dbReference type="PROSITE" id="PS51204"/>
    </source>
</evidence>
<dbReference type="EMBL" id="BQKI01000075">
    <property type="protein sequence ID" value="GJN21898.1"/>
    <property type="molecule type" value="Genomic_DNA"/>
</dbReference>
<evidence type="ECO:0000256" key="1">
    <source>
        <dbReference type="ARBA" id="ARBA00004123"/>
    </source>
</evidence>
<dbReference type="FunFam" id="3.40.50.10810:FF:000005">
    <property type="entry name" value="Photoperiod-independent early flowering 1"/>
    <property type="match status" value="1"/>
</dbReference>
<proteinExistence type="predicted"/>
<dbReference type="PANTHER" id="PTHR45685:SF1">
    <property type="entry name" value="HELICASE SRCAP"/>
    <property type="match status" value="1"/>
</dbReference>
<feature type="domain" description="HSA" evidence="13">
    <location>
        <begin position="148"/>
        <end position="229"/>
    </location>
</feature>
<evidence type="ECO:0000256" key="4">
    <source>
        <dbReference type="ARBA" id="ARBA00022806"/>
    </source>
</evidence>
<dbReference type="SUPFAM" id="SSF52540">
    <property type="entry name" value="P-loop containing nucleoside triphosphate hydrolases"/>
    <property type="match status" value="2"/>
</dbReference>
<evidence type="ECO:0000256" key="9">
    <source>
        <dbReference type="SAM" id="Coils"/>
    </source>
</evidence>
<dbReference type="PROSITE" id="PS51204">
    <property type="entry name" value="HSA"/>
    <property type="match status" value="1"/>
</dbReference>
<dbReference type="GO" id="GO:0016887">
    <property type="term" value="F:ATP hydrolysis activity"/>
    <property type="evidence" value="ECO:0007669"/>
    <property type="project" value="TreeGrafter"/>
</dbReference>
<feature type="compositionally biased region" description="Low complexity" evidence="10">
    <location>
        <begin position="46"/>
        <end position="58"/>
    </location>
</feature>
<organism evidence="14 15">
    <name type="scientific">Eleusine coracana subsp. coracana</name>
    <dbReference type="NCBI Taxonomy" id="191504"/>
    <lineage>
        <taxon>Eukaryota</taxon>
        <taxon>Viridiplantae</taxon>
        <taxon>Streptophyta</taxon>
        <taxon>Embryophyta</taxon>
        <taxon>Tracheophyta</taxon>
        <taxon>Spermatophyta</taxon>
        <taxon>Magnoliopsida</taxon>
        <taxon>Liliopsida</taxon>
        <taxon>Poales</taxon>
        <taxon>Poaceae</taxon>
        <taxon>PACMAD clade</taxon>
        <taxon>Chloridoideae</taxon>
        <taxon>Cynodonteae</taxon>
        <taxon>Eleusininae</taxon>
        <taxon>Eleusine</taxon>
    </lineage>
</organism>
<dbReference type="InterPro" id="IPR038718">
    <property type="entry name" value="SNF2-like_sf"/>
</dbReference>
<dbReference type="GO" id="GO:0006338">
    <property type="term" value="P:chromatin remodeling"/>
    <property type="evidence" value="ECO:0007669"/>
    <property type="project" value="TreeGrafter"/>
</dbReference>
<keyword evidence="6" id="KW-0156">Chromatin regulator</keyword>
<evidence type="ECO:0000256" key="7">
    <source>
        <dbReference type="ARBA" id="ARBA00023125"/>
    </source>
</evidence>
<evidence type="ECO:0000313" key="15">
    <source>
        <dbReference type="Proteomes" id="UP001054889"/>
    </source>
</evidence>
<feature type="compositionally biased region" description="Acidic residues" evidence="10">
    <location>
        <begin position="1277"/>
        <end position="1287"/>
    </location>
</feature>
<dbReference type="GO" id="GO:0003677">
    <property type="term" value="F:DNA binding"/>
    <property type="evidence" value="ECO:0007669"/>
    <property type="project" value="UniProtKB-KW"/>
</dbReference>
<dbReference type="GO" id="GO:0005524">
    <property type="term" value="F:ATP binding"/>
    <property type="evidence" value="ECO:0007669"/>
    <property type="project" value="UniProtKB-KW"/>
</dbReference>
<name>A0AAV5EEW1_ELECO</name>